<keyword evidence="1" id="KW-0812">Transmembrane</keyword>
<feature type="transmembrane region" description="Helical" evidence="1">
    <location>
        <begin position="105"/>
        <end position="130"/>
    </location>
</feature>
<comment type="caution">
    <text evidence="2">The sequence shown here is derived from an EMBL/GenBank/DDBJ whole genome shotgun (WGS) entry which is preliminary data.</text>
</comment>
<dbReference type="EMBL" id="QXIS01000033">
    <property type="protein sequence ID" value="RIE05723.1"/>
    <property type="molecule type" value="Genomic_DNA"/>
</dbReference>
<dbReference type="OrthoDB" id="9839227at2"/>
<dbReference type="RefSeq" id="WP_119089467.1">
    <property type="nucleotide sequence ID" value="NZ_QXIS01000033.1"/>
</dbReference>
<accession>A0A398CT52</accession>
<evidence type="ECO:0000313" key="3">
    <source>
        <dbReference type="Proteomes" id="UP000266328"/>
    </source>
</evidence>
<sequence length="136" mass="14901">MTRKRSNQEYADIVLRILYTKDIGVRVRGMDDLLRLAKSKLDNADERTLMNIVGSSEGLLGQGLVDCKTLEGNGTGIVAIRNIELTNAGREYVSRNLPSSKMHALLGWVTTNILGASISTAVGMLVGWFLRGLIRP</sequence>
<proteinExistence type="predicted"/>
<gene>
    <name evidence="2" type="ORF">SMC7_06100</name>
</gene>
<name>A0A398CT52_9BACT</name>
<dbReference type="Proteomes" id="UP000266328">
    <property type="component" value="Unassembled WGS sequence"/>
</dbReference>
<evidence type="ECO:0000256" key="1">
    <source>
        <dbReference type="SAM" id="Phobius"/>
    </source>
</evidence>
<dbReference type="AlphaFoldDB" id="A0A398CT52"/>
<keyword evidence="1" id="KW-0472">Membrane</keyword>
<evidence type="ECO:0000313" key="2">
    <source>
        <dbReference type="EMBL" id="RIE05723.1"/>
    </source>
</evidence>
<reference evidence="2 3" key="1">
    <citation type="submission" date="2018-09" db="EMBL/GenBank/DDBJ databases">
        <title>Discovery and Ecogenomic Context for Candidatus Cryosericales, a Global Caldiserica Order Active in Thawing Permafrost.</title>
        <authorList>
            <person name="Martinez M.A."/>
            <person name="Woodcroft B.J."/>
            <person name="Ignacio Espinoza J.C."/>
            <person name="Zayed A."/>
            <person name="Singleton C.M."/>
            <person name="Boyd J."/>
            <person name="Li Y.-F."/>
            <person name="Purvine S."/>
            <person name="Maughan H."/>
            <person name="Hodgkins S.B."/>
            <person name="Anderson D."/>
            <person name="Sederholm M."/>
            <person name="Temperton B."/>
            <person name="Saleska S.R."/>
            <person name="Tyson G.W."/>
            <person name="Rich V.I."/>
        </authorList>
    </citation>
    <scope>NUCLEOTIDE SEQUENCE [LARGE SCALE GENOMIC DNA]</scope>
    <source>
        <strain evidence="2 3">SMC7</strain>
    </source>
</reference>
<organism evidence="2 3">
    <name type="scientific">Candidatus Cryosericum terrychapinii</name>
    <dbReference type="NCBI Taxonomy" id="2290919"/>
    <lineage>
        <taxon>Bacteria</taxon>
        <taxon>Pseudomonadati</taxon>
        <taxon>Caldisericota/Cryosericota group</taxon>
        <taxon>Candidatus Cryosericota</taxon>
        <taxon>Candidatus Cryosericia</taxon>
        <taxon>Candidatus Cryosericales</taxon>
        <taxon>Candidatus Cryosericaceae</taxon>
        <taxon>Candidatus Cryosericum</taxon>
    </lineage>
</organism>
<keyword evidence="1" id="KW-1133">Transmembrane helix</keyword>
<protein>
    <submittedName>
        <fullName evidence="2">Uncharacterized protein</fullName>
    </submittedName>
</protein>
<keyword evidence="3" id="KW-1185">Reference proteome</keyword>